<gene>
    <name evidence="10" type="primary">rpe</name>
    <name evidence="15" type="ORF">EHE19_011730</name>
</gene>
<dbReference type="PANTHER" id="PTHR11749">
    <property type="entry name" value="RIBULOSE-5-PHOSPHATE-3-EPIMERASE"/>
    <property type="match status" value="1"/>
</dbReference>
<evidence type="ECO:0000256" key="12">
    <source>
        <dbReference type="PIRSR" id="PIRSR001461-1"/>
    </source>
</evidence>
<evidence type="ECO:0000256" key="13">
    <source>
        <dbReference type="PIRSR" id="PIRSR001461-2"/>
    </source>
</evidence>
<feature type="binding site" evidence="10 14">
    <location>
        <position position="7"/>
    </location>
    <ligand>
        <name>substrate</name>
    </ligand>
</feature>
<evidence type="ECO:0000256" key="6">
    <source>
        <dbReference type="ARBA" id="ARBA00009541"/>
    </source>
</evidence>
<feature type="binding site" evidence="10 14">
    <location>
        <begin position="140"/>
        <end position="143"/>
    </location>
    <ligand>
        <name>substrate</name>
    </ligand>
</feature>
<keyword evidence="10 11" id="KW-0119">Carbohydrate metabolism</keyword>
<dbReference type="InterPro" id="IPR011060">
    <property type="entry name" value="RibuloseP-bd_barrel"/>
</dbReference>
<feature type="binding site" evidence="10 14">
    <location>
        <begin position="195"/>
        <end position="196"/>
    </location>
    <ligand>
        <name>substrate</name>
    </ligand>
</feature>
<evidence type="ECO:0000256" key="4">
    <source>
        <dbReference type="ARBA" id="ARBA00001947"/>
    </source>
</evidence>
<keyword evidence="13" id="KW-0862">Zinc</keyword>
<keyword evidence="16" id="KW-1185">Reference proteome</keyword>
<feature type="binding site" evidence="14">
    <location>
        <position position="175"/>
    </location>
    <ligand>
        <name>substrate</name>
    </ligand>
</feature>
<dbReference type="InterPro" id="IPR026019">
    <property type="entry name" value="Ribul_P_3_epim"/>
</dbReference>
<evidence type="ECO:0000256" key="11">
    <source>
        <dbReference type="PIRNR" id="PIRNR001461"/>
    </source>
</evidence>
<accession>A0A4U7JDQ9</accession>
<keyword evidence="13" id="KW-0464">Manganese</keyword>
<dbReference type="KEGG" id="rher:EHE19_011730"/>
<sequence>MLKLAPSILSADFSCLDDEIKKVDSSADLIHIDVMDGQFVPNITIGHEVVKSIRKVTNKPFDVHLMVKDPSKQIEKFAEAGADIITVHVEADIHLHRAIQIIKDCGKKVGLALNPATPLTTLEYVLHEVDMVLIMSVNPGFGGQKYIEFSTQKIRNLKEMINRNNLNIDIEVDGGINAGNIDVVVGAGANIIVTGSAVYNSPDPVESIKQLRMNAFKKTI</sequence>
<evidence type="ECO:0000256" key="7">
    <source>
        <dbReference type="ARBA" id="ARBA00013188"/>
    </source>
</evidence>
<feature type="active site" description="Proton acceptor" evidence="10 12">
    <location>
        <position position="33"/>
    </location>
</feature>
<dbReference type="AlphaFoldDB" id="A0A4U7JDQ9"/>
<dbReference type="PROSITE" id="PS01085">
    <property type="entry name" value="RIBUL_P_3_EPIMER_1"/>
    <property type="match status" value="1"/>
</dbReference>
<feature type="binding site" evidence="10 13">
    <location>
        <position position="173"/>
    </location>
    <ligand>
        <name>a divalent metal cation</name>
        <dbReference type="ChEBI" id="CHEBI:60240"/>
    </ligand>
</feature>
<keyword evidence="13" id="KW-0170">Cobalt</keyword>
<dbReference type="CDD" id="cd00429">
    <property type="entry name" value="RPE"/>
    <property type="match status" value="1"/>
</dbReference>
<comment type="catalytic activity">
    <reaction evidence="1 10 11">
        <text>D-ribulose 5-phosphate = D-xylulose 5-phosphate</text>
        <dbReference type="Rhea" id="RHEA:13677"/>
        <dbReference type="ChEBI" id="CHEBI:57737"/>
        <dbReference type="ChEBI" id="CHEBI:58121"/>
        <dbReference type="EC" id="5.1.3.1"/>
    </reaction>
</comment>
<feature type="binding site" evidence="10 13">
    <location>
        <position position="31"/>
    </location>
    <ligand>
        <name>a divalent metal cation</name>
        <dbReference type="ChEBI" id="CHEBI:60240"/>
    </ligand>
</feature>
<dbReference type="SUPFAM" id="SSF51366">
    <property type="entry name" value="Ribulose-phoshate binding barrel"/>
    <property type="match status" value="1"/>
</dbReference>
<dbReference type="NCBIfam" id="TIGR01163">
    <property type="entry name" value="rpe"/>
    <property type="match status" value="1"/>
</dbReference>
<dbReference type="InterPro" id="IPR013785">
    <property type="entry name" value="Aldolase_TIM"/>
</dbReference>
<dbReference type="Pfam" id="PF00834">
    <property type="entry name" value="Ribul_P_3_epim"/>
    <property type="match status" value="1"/>
</dbReference>
<dbReference type="NCBIfam" id="NF004076">
    <property type="entry name" value="PRK05581.1-4"/>
    <property type="match status" value="1"/>
</dbReference>
<dbReference type="HAMAP" id="MF_02227">
    <property type="entry name" value="RPE"/>
    <property type="match status" value="1"/>
</dbReference>
<dbReference type="Proteomes" id="UP000306409">
    <property type="component" value="Chromosome"/>
</dbReference>
<protein>
    <recommendedName>
        <fullName evidence="7 10">Ribulose-phosphate 3-epimerase</fullName>
        <ecNumber evidence="7 10">5.1.3.1</ecNumber>
    </recommendedName>
</protein>
<dbReference type="FunFam" id="3.20.20.70:FF:000004">
    <property type="entry name" value="Ribulose-phosphate 3-epimerase"/>
    <property type="match status" value="1"/>
</dbReference>
<reference evidence="15 16" key="1">
    <citation type="submission" date="2020-09" db="EMBL/GenBank/DDBJ databases">
        <title>Characterization and genome sequencing of Ruminiclostridium sp. nov. MA18.</title>
        <authorList>
            <person name="Rettenmaier R."/>
            <person name="Kowollik M.-L."/>
            <person name="Liebl W."/>
            <person name="Zverlov V."/>
        </authorList>
    </citation>
    <scope>NUCLEOTIDE SEQUENCE [LARGE SCALE GENOMIC DNA]</scope>
    <source>
        <strain evidence="15 16">MA18</strain>
    </source>
</reference>
<dbReference type="OrthoDB" id="1645589at2"/>
<feature type="active site" description="Proton donor" evidence="10 12">
    <location>
        <position position="173"/>
    </location>
</feature>
<evidence type="ECO:0000256" key="2">
    <source>
        <dbReference type="ARBA" id="ARBA00001936"/>
    </source>
</evidence>
<dbReference type="GO" id="GO:0046872">
    <property type="term" value="F:metal ion binding"/>
    <property type="evidence" value="ECO:0007669"/>
    <property type="project" value="UniProtKB-UniRule"/>
</dbReference>
<evidence type="ECO:0000313" key="15">
    <source>
        <dbReference type="EMBL" id="QNU65595.1"/>
    </source>
</evidence>
<dbReference type="EMBL" id="CP061336">
    <property type="protein sequence ID" value="QNU65595.1"/>
    <property type="molecule type" value="Genomic_DNA"/>
</dbReference>
<dbReference type="PIRSF" id="PIRSF001461">
    <property type="entry name" value="RPE"/>
    <property type="match status" value="1"/>
</dbReference>
<evidence type="ECO:0000313" key="16">
    <source>
        <dbReference type="Proteomes" id="UP000306409"/>
    </source>
</evidence>
<evidence type="ECO:0000256" key="5">
    <source>
        <dbReference type="ARBA" id="ARBA00001954"/>
    </source>
</evidence>
<comment type="cofactor">
    <cofactor evidence="2">
        <name>Mn(2+)</name>
        <dbReference type="ChEBI" id="CHEBI:29035"/>
    </cofactor>
</comment>
<keyword evidence="9 10" id="KW-0413">Isomerase</keyword>
<feature type="binding site" evidence="10 14">
    <location>
        <position position="64"/>
    </location>
    <ligand>
        <name>substrate</name>
    </ligand>
</feature>
<comment type="pathway">
    <text evidence="10">Carbohydrate degradation.</text>
</comment>
<proteinExistence type="inferred from homology"/>
<comment type="similarity">
    <text evidence="6 10 11">Belongs to the ribulose-phosphate 3-epimerase family.</text>
</comment>
<dbReference type="Gene3D" id="3.20.20.70">
    <property type="entry name" value="Aldolase class I"/>
    <property type="match status" value="1"/>
</dbReference>
<evidence type="ECO:0000256" key="14">
    <source>
        <dbReference type="PIRSR" id="PIRSR001461-3"/>
    </source>
</evidence>
<dbReference type="GO" id="GO:0006098">
    <property type="term" value="P:pentose-phosphate shunt"/>
    <property type="evidence" value="ECO:0007669"/>
    <property type="project" value="UniProtKB-UniRule"/>
</dbReference>
<dbReference type="InterPro" id="IPR000056">
    <property type="entry name" value="Ribul_P_3_epim-like"/>
</dbReference>
<name>A0A4U7JDQ9_9FIRM</name>
<keyword evidence="8 10" id="KW-0479">Metal-binding</keyword>
<feature type="binding site" evidence="10 13">
    <location>
        <position position="64"/>
    </location>
    <ligand>
        <name>a divalent metal cation</name>
        <dbReference type="ChEBI" id="CHEBI:60240"/>
    </ligand>
</feature>
<evidence type="ECO:0000256" key="8">
    <source>
        <dbReference type="ARBA" id="ARBA00022723"/>
    </source>
</evidence>
<dbReference type="GO" id="GO:0005737">
    <property type="term" value="C:cytoplasm"/>
    <property type="evidence" value="ECO:0007669"/>
    <property type="project" value="UniProtKB-ARBA"/>
</dbReference>
<comment type="cofactor">
    <cofactor evidence="3">
        <name>Co(2+)</name>
        <dbReference type="ChEBI" id="CHEBI:48828"/>
    </cofactor>
</comment>
<evidence type="ECO:0000256" key="1">
    <source>
        <dbReference type="ARBA" id="ARBA00001782"/>
    </source>
</evidence>
<dbReference type="GO" id="GO:0004750">
    <property type="term" value="F:D-ribulose-phosphate 3-epimerase activity"/>
    <property type="evidence" value="ECO:0007669"/>
    <property type="project" value="UniProtKB-UniRule"/>
</dbReference>
<evidence type="ECO:0000256" key="9">
    <source>
        <dbReference type="ARBA" id="ARBA00023235"/>
    </source>
</evidence>
<comment type="cofactor">
    <cofactor evidence="10 13">
        <name>a divalent metal cation</name>
        <dbReference type="ChEBI" id="CHEBI:60240"/>
    </cofactor>
    <text evidence="10 13">Binds 1 divalent metal cation per subunit.</text>
</comment>
<dbReference type="EC" id="5.1.3.1" evidence="7 10"/>
<comment type="cofactor">
    <cofactor evidence="5">
        <name>Fe(2+)</name>
        <dbReference type="ChEBI" id="CHEBI:29033"/>
    </cofactor>
</comment>
<dbReference type="RefSeq" id="WP_137698675.1">
    <property type="nucleotide sequence ID" value="NZ_CP061336.1"/>
</dbReference>
<dbReference type="GO" id="GO:0019323">
    <property type="term" value="P:pentose catabolic process"/>
    <property type="evidence" value="ECO:0007669"/>
    <property type="project" value="UniProtKB-UniRule"/>
</dbReference>
<organism evidence="15 16">
    <name type="scientific">Ruminiclostridium herbifermentans</name>
    <dbReference type="NCBI Taxonomy" id="2488810"/>
    <lineage>
        <taxon>Bacteria</taxon>
        <taxon>Bacillati</taxon>
        <taxon>Bacillota</taxon>
        <taxon>Clostridia</taxon>
        <taxon>Eubacteriales</taxon>
        <taxon>Oscillospiraceae</taxon>
        <taxon>Ruminiclostridium</taxon>
    </lineage>
</organism>
<evidence type="ECO:0000256" key="3">
    <source>
        <dbReference type="ARBA" id="ARBA00001941"/>
    </source>
</evidence>
<comment type="function">
    <text evidence="10">Catalyzes the reversible epimerization of D-ribulose 5-phosphate to D-xylulose 5-phosphate.</text>
</comment>
<feature type="binding site" evidence="10 13">
    <location>
        <position position="33"/>
    </location>
    <ligand>
        <name>a divalent metal cation</name>
        <dbReference type="ChEBI" id="CHEBI:60240"/>
    </ligand>
</feature>
<feature type="binding site" evidence="10">
    <location>
        <begin position="173"/>
        <end position="175"/>
    </location>
    <ligand>
        <name>substrate</name>
    </ligand>
</feature>
<evidence type="ECO:0000256" key="10">
    <source>
        <dbReference type="HAMAP-Rule" id="MF_02227"/>
    </source>
</evidence>
<comment type="cofactor">
    <cofactor evidence="4">
        <name>Zn(2+)</name>
        <dbReference type="ChEBI" id="CHEBI:29105"/>
    </cofactor>
</comment>